<dbReference type="InterPro" id="IPR051095">
    <property type="entry name" value="Dros_DevTransReg"/>
</dbReference>
<dbReference type="Gene3D" id="3.30.710.10">
    <property type="entry name" value="Potassium Channel Kv1.1, Chain A"/>
    <property type="match status" value="1"/>
</dbReference>
<dbReference type="SMART" id="SM00225">
    <property type="entry name" value="BTB"/>
    <property type="match status" value="1"/>
</dbReference>
<feature type="domain" description="C2H2-type" evidence="9">
    <location>
        <begin position="376"/>
        <end position="403"/>
    </location>
</feature>
<dbReference type="Gene3D" id="3.30.160.60">
    <property type="entry name" value="Classic Zinc Finger"/>
    <property type="match status" value="1"/>
</dbReference>
<evidence type="ECO:0000313" key="13">
    <source>
        <dbReference type="Proteomes" id="UP000030765"/>
    </source>
</evidence>
<dbReference type="OrthoDB" id="6077919at2759"/>
<dbReference type="Pfam" id="PF00651">
    <property type="entry name" value="BTB"/>
    <property type="match status" value="1"/>
</dbReference>
<organism evidence="11">
    <name type="scientific">Anopheles sinensis</name>
    <name type="common">Mosquito</name>
    <dbReference type="NCBI Taxonomy" id="74873"/>
    <lineage>
        <taxon>Eukaryota</taxon>
        <taxon>Metazoa</taxon>
        <taxon>Ecdysozoa</taxon>
        <taxon>Arthropoda</taxon>
        <taxon>Hexapoda</taxon>
        <taxon>Insecta</taxon>
        <taxon>Pterygota</taxon>
        <taxon>Neoptera</taxon>
        <taxon>Endopterygota</taxon>
        <taxon>Diptera</taxon>
        <taxon>Nematocera</taxon>
        <taxon>Culicoidea</taxon>
        <taxon>Culicidae</taxon>
        <taxon>Anophelinae</taxon>
        <taxon>Anopheles</taxon>
    </lineage>
</organism>
<dbReference type="GO" id="GO:0008270">
    <property type="term" value="F:zinc ion binding"/>
    <property type="evidence" value="ECO:0007669"/>
    <property type="project" value="UniProtKB-KW"/>
</dbReference>
<gene>
    <name evidence="11" type="ORF">ZHAS_00018433</name>
</gene>
<dbReference type="EnsemblMetazoa" id="ASIC018433-RA">
    <property type="protein sequence ID" value="ASIC018433-PA"/>
    <property type="gene ID" value="ASIC018433"/>
</dbReference>
<dbReference type="PROSITE" id="PS50097">
    <property type="entry name" value="BTB"/>
    <property type="match status" value="1"/>
</dbReference>
<keyword evidence="5" id="KW-0539">Nucleus</keyword>
<dbReference type="InterPro" id="IPR036236">
    <property type="entry name" value="Znf_C2H2_sf"/>
</dbReference>
<evidence type="ECO:0000313" key="12">
    <source>
        <dbReference type="EnsemblMetazoa" id="ASIC018433-PA"/>
    </source>
</evidence>
<proteinExistence type="predicted"/>
<dbReference type="PROSITE" id="PS50157">
    <property type="entry name" value="ZINC_FINGER_C2H2_2"/>
    <property type="match status" value="1"/>
</dbReference>
<feature type="region of interest" description="Disordered" evidence="7">
    <location>
        <begin position="245"/>
        <end position="301"/>
    </location>
</feature>
<keyword evidence="4" id="KW-0862">Zinc</keyword>
<feature type="region of interest" description="Disordered" evidence="7">
    <location>
        <begin position="449"/>
        <end position="478"/>
    </location>
</feature>
<dbReference type="EMBL" id="ATLV01024038">
    <property type="status" value="NOT_ANNOTATED_CDS"/>
    <property type="molecule type" value="Genomic_DNA"/>
</dbReference>
<feature type="compositionally biased region" description="Polar residues" evidence="7">
    <location>
        <begin position="99"/>
        <end position="112"/>
    </location>
</feature>
<keyword evidence="2" id="KW-0479">Metal-binding</keyword>
<accession>A0A084WJL2</accession>
<dbReference type="PROSITE" id="PS00028">
    <property type="entry name" value="ZINC_FINGER_C2H2_1"/>
    <property type="match status" value="2"/>
</dbReference>
<evidence type="ECO:0000256" key="7">
    <source>
        <dbReference type="SAM" id="MobiDB-lite"/>
    </source>
</evidence>
<dbReference type="Pfam" id="PF02892">
    <property type="entry name" value="zf-BED"/>
    <property type="match status" value="1"/>
</dbReference>
<feature type="compositionally biased region" description="Low complexity" evidence="7">
    <location>
        <begin position="257"/>
        <end position="271"/>
    </location>
</feature>
<evidence type="ECO:0000256" key="5">
    <source>
        <dbReference type="ARBA" id="ARBA00023242"/>
    </source>
</evidence>
<comment type="subcellular location">
    <subcellularLocation>
        <location evidence="1">Nucleus</location>
    </subcellularLocation>
</comment>
<evidence type="ECO:0000256" key="6">
    <source>
        <dbReference type="PROSITE-ProRule" id="PRU00042"/>
    </source>
</evidence>
<keyword evidence="13" id="KW-1185">Reference proteome</keyword>
<evidence type="ECO:0000259" key="9">
    <source>
        <dbReference type="PROSITE" id="PS50157"/>
    </source>
</evidence>
<dbReference type="VEuPathDB" id="VectorBase:ASIS008369"/>
<dbReference type="AlphaFoldDB" id="A0A084WJL2"/>
<dbReference type="STRING" id="74873.A0A084WJL2"/>
<protein>
    <submittedName>
        <fullName evidence="11">AGAP005747-PB-like protein</fullName>
    </submittedName>
</protein>
<name>A0A084WJL2_ANOSI</name>
<evidence type="ECO:0000256" key="2">
    <source>
        <dbReference type="ARBA" id="ARBA00022723"/>
    </source>
</evidence>
<dbReference type="VEuPathDB" id="VectorBase:ASIC018433"/>
<evidence type="ECO:0000256" key="4">
    <source>
        <dbReference type="ARBA" id="ARBA00022833"/>
    </source>
</evidence>
<dbReference type="SMART" id="SM00614">
    <property type="entry name" value="ZnF_BED"/>
    <property type="match status" value="1"/>
</dbReference>
<dbReference type="SUPFAM" id="SSF57667">
    <property type="entry name" value="beta-beta-alpha zinc fingers"/>
    <property type="match status" value="1"/>
</dbReference>
<dbReference type="PROSITE" id="PS50808">
    <property type="entry name" value="ZF_BED"/>
    <property type="match status" value="1"/>
</dbReference>
<dbReference type="PANTHER" id="PTHR23110:SF93">
    <property type="entry name" value="ZINC FINGER AND BTB DOMAIN-CONTAINING PROTEIN 14-LIKE PROTEIN"/>
    <property type="match status" value="1"/>
</dbReference>
<sequence>MYMKRALAARETLNEVDETHASSSSTTAPIWKHFTSINNGIAAECVYCSRQIAITNGSSSSLEMHLVQEHPNILQHAEQVSSPREAAKESSHKPATKTFGPTSSTMSQTTLRNETEEYSLKSHSHPQDISATLANLYINDRYADVMLLTCNGEENYTIPAHKFILGSSSSYFANIFDKSIVPSNAMTYIVLPPDLTYRSVQVLLQYMYTGESTISNDILNEVLRGGEILQIRGLCANERGQICRTGGNTGESRVGKKNPQNNQPRQNNQKQRTNDTQHTLNVRGGTEKSSSLPSTFQEHHDSTEEFNFINVKMENVEWSDYGTGDSGRSAIDVLPTELNNSELIISESTIKLEGCTAEASRSPTPSTEEPTSHGSLACELCSERFTAPSEFVRHIKVHTDMVQDHPSKRPRQEATSNDETDPLKCALCSTFYPTPAEWILHLQNTHTETELAVSSNRTVSPETRPSLSREDSAGKEAT</sequence>
<dbReference type="InterPro" id="IPR000210">
    <property type="entry name" value="BTB/POZ_dom"/>
</dbReference>
<reference evidence="11 13" key="1">
    <citation type="journal article" date="2014" name="BMC Genomics">
        <title>Genome sequence of Anopheles sinensis provides insight into genetics basis of mosquito competence for malaria parasites.</title>
        <authorList>
            <person name="Zhou D."/>
            <person name="Zhang D."/>
            <person name="Ding G."/>
            <person name="Shi L."/>
            <person name="Hou Q."/>
            <person name="Ye Y."/>
            <person name="Xu Y."/>
            <person name="Zhou H."/>
            <person name="Xiong C."/>
            <person name="Li S."/>
            <person name="Yu J."/>
            <person name="Hong S."/>
            <person name="Yu X."/>
            <person name="Zou P."/>
            <person name="Chen C."/>
            <person name="Chang X."/>
            <person name="Wang W."/>
            <person name="Lv Y."/>
            <person name="Sun Y."/>
            <person name="Ma L."/>
            <person name="Shen B."/>
            <person name="Zhu C."/>
        </authorList>
    </citation>
    <scope>NUCLEOTIDE SEQUENCE [LARGE SCALE GENOMIC DNA]</scope>
</reference>
<dbReference type="GO" id="GO:0003677">
    <property type="term" value="F:DNA binding"/>
    <property type="evidence" value="ECO:0007669"/>
    <property type="project" value="InterPro"/>
</dbReference>
<dbReference type="SMART" id="SM00355">
    <property type="entry name" value="ZnF_C2H2"/>
    <property type="match status" value="3"/>
</dbReference>
<feature type="domain" description="BED-type" evidence="10">
    <location>
        <begin position="25"/>
        <end position="77"/>
    </location>
</feature>
<dbReference type="GO" id="GO:0048513">
    <property type="term" value="P:animal organ development"/>
    <property type="evidence" value="ECO:0007669"/>
    <property type="project" value="UniProtKB-ARBA"/>
</dbReference>
<dbReference type="InterPro" id="IPR003656">
    <property type="entry name" value="Znf_BED"/>
</dbReference>
<dbReference type="EMBL" id="KE525348">
    <property type="protein sequence ID" value="KFB50406.1"/>
    <property type="molecule type" value="Genomic_DNA"/>
</dbReference>
<dbReference type="GO" id="GO:0048666">
    <property type="term" value="P:neuron development"/>
    <property type="evidence" value="ECO:0007669"/>
    <property type="project" value="UniProtKB-ARBA"/>
</dbReference>
<evidence type="ECO:0000256" key="1">
    <source>
        <dbReference type="ARBA" id="ARBA00004123"/>
    </source>
</evidence>
<feature type="compositionally biased region" description="Polar residues" evidence="7">
    <location>
        <begin position="449"/>
        <end position="466"/>
    </location>
</feature>
<reference evidence="12" key="2">
    <citation type="submission" date="2020-05" db="UniProtKB">
        <authorList>
            <consortium name="EnsemblMetazoa"/>
        </authorList>
    </citation>
    <scope>IDENTIFICATION</scope>
</reference>
<dbReference type="PANTHER" id="PTHR23110">
    <property type="entry name" value="BTB DOMAIN TRANSCRIPTION FACTOR"/>
    <property type="match status" value="1"/>
</dbReference>
<dbReference type="Proteomes" id="UP000030765">
    <property type="component" value="Unassembled WGS sequence"/>
</dbReference>
<feature type="region of interest" description="Disordered" evidence="7">
    <location>
        <begin position="77"/>
        <end position="123"/>
    </location>
</feature>
<evidence type="ECO:0000256" key="3">
    <source>
        <dbReference type="ARBA" id="ARBA00022771"/>
    </source>
</evidence>
<dbReference type="GO" id="GO:0005634">
    <property type="term" value="C:nucleus"/>
    <property type="evidence" value="ECO:0007669"/>
    <property type="project" value="UniProtKB-SubCell"/>
</dbReference>
<dbReference type="GO" id="GO:0003006">
    <property type="term" value="P:developmental process involved in reproduction"/>
    <property type="evidence" value="ECO:0007669"/>
    <property type="project" value="UniProtKB-ARBA"/>
</dbReference>
<keyword evidence="3 6" id="KW-0863">Zinc-finger</keyword>
<evidence type="ECO:0000313" key="11">
    <source>
        <dbReference type="EMBL" id="KFB50406.1"/>
    </source>
</evidence>
<evidence type="ECO:0000259" key="8">
    <source>
        <dbReference type="PROSITE" id="PS50097"/>
    </source>
</evidence>
<feature type="domain" description="BTB" evidence="8">
    <location>
        <begin position="143"/>
        <end position="216"/>
    </location>
</feature>
<dbReference type="InterPro" id="IPR011333">
    <property type="entry name" value="SKP1/BTB/POZ_sf"/>
</dbReference>
<dbReference type="SUPFAM" id="SSF54695">
    <property type="entry name" value="POZ domain"/>
    <property type="match status" value="1"/>
</dbReference>
<evidence type="ECO:0000259" key="10">
    <source>
        <dbReference type="PROSITE" id="PS50808"/>
    </source>
</evidence>
<feature type="compositionally biased region" description="Basic and acidic residues" evidence="7">
    <location>
        <begin position="400"/>
        <end position="412"/>
    </location>
</feature>
<feature type="compositionally biased region" description="Basic and acidic residues" evidence="7">
    <location>
        <begin position="467"/>
        <end position="478"/>
    </location>
</feature>
<feature type="compositionally biased region" description="Polar residues" evidence="7">
    <location>
        <begin position="287"/>
        <end position="296"/>
    </location>
</feature>
<dbReference type="InterPro" id="IPR013087">
    <property type="entry name" value="Znf_C2H2_type"/>
</dbReference>
<dbReference type="GO" id="GO:0006357">
    <property type="term" value="P:regulation of transcription by RNA polymerase II"/>
    <property type="evidence" value="ECO:0007669"/>
    <property type="project" value="TreeGrafter"/>
</dbReference>
<feature type="region of interest" description="Disordered" evidence="7">
    <location>
        <begin position="400"/>
        <end position="420"/>
    </location>
</feature>